<evidence type="ECO:0000313" key="1">
    <source>
        <dbReference type="EMBL" id="QCI85928.1"/>
    </source>
</evidence>
<sequence>MYRDFLKKNRLFKLELYQQIGLTNKFEVPTFYLETKFNADYSTISRRVKELNEDIHTITGEYLIELDLRATRLKVANYETFEKIRQQLIAYYLSFSGAYSLCQLICNGKRRVTIQQAGQQLHMSIAHIYRVLKEINAIAAKYHVEIKKDEQNLLRLFGDELRVRVFFYVFVSQNISINKREVVENSSLLNQVPFFNQRKEVMSEINVYKLEILLAVFKNRMVNKCYFDLMEGEALFSVDNEIVIQFDRFFEGSLLFDKQLQKNEVAYFILFIYFFVPEFFDDELLATNYHKFEINDANKATSQLAVQEWQRYLELELNLTEQKRYRLYSYLLYIISYRLQLSAFEFEPFSQYFAHEVILNSPIRQDLEKIAATSLMANPHPQMSPADELWKINFSCLFYLPTQKFLEKVINVGLCFKFQPNEEQFIMQKLRYIYGDSLYISHDIENADIIISDSYLLDSDKPIIFVEDIFNRQNFMLILTRINEEIIGQFY</sequence>
<accession>A0A4D7CPD0</accession>
<dbReference type="RefSeq" id="WP_136952769.1">
    <property type="nucleotide sequence ID" value="NZ_CP039712.1"/>
</dbReference>
<dbReference type="KEGG" id="vao:FA707_02665"/>
<dbReference type="Pfam" id="PF05043">
    <property type="entry name" value="Mga"/>
    <property type="match status" value="1"/>
</dbReference>
<organism evidence="1 2">
    <name type="scientific">Vagococcus zengguangii</name>
    <dbReference type="NCBI Taxonomy" id="2571750"/>
    <lineage>
        <taxon>Bacteria</taxon>
        <taxon>Bacillati</taxon>
        <taxon>Bacillota</taxon>
        <taxon>Bacilli</taxon>
        <taxon>Lactobacillales</taxon>
        <taxon>Enterococcaceae</taxon>
        <taxon>Vagococcus</taxon>
    </lineage>
</organism>
<dbReference type="AlphaFoldDB" id="A0A4D7CPD0"/>
<proteinExistence type="predicted"/>
<dbReference type="OrthoDB" id="2194934at2"/>
<protein>
    <submittedName>
        <fullName evidence="1">Uncharacterized protein</fullName>
    </submittedName>
</protein>
<evidence type="ECO:0000313" key="2">
    <source>
        <dbReference type="Proteomes" id="UP000298615"/>
    </source>
</evidence>
<reference evidence="1 2" key="1">
    <citation type="submission" date="2019-04" db="EMBL/GenBank/DDBJ databases">
        <title>Vagococcus sp. nov., isolated from faeces of yaks (Bos grunniens).</title>
        <authorList>
            <person name="Ge Y."/>
        </authorList>
    </citation>
    <scope>NUCLEOTIDE SEQUENCE [LARGE SCALE GENOMIC DNA]</scope>
    <source>
        <strain evidence="1 2">MN-17</strain>
    </source>
</reference>
<dbReference type="Proteomes" id="UP000298615">
    <property type="component" value="Chromosome"/>
</dbReference>
<dbReference type="EMBL" id="CP039712">
    <property type="protein sequence ID" value="QCI85928.1"/>
    <property type="molecule type" value="Genomic_DNA"/>
</dbReference>
<dbReference type="InterPro" id="IPR007737">
    <property type="entry name" value="Mga_HTH"/>
</dbReference>
<keyword evidence="2" id="KW-1185">Reference proteome</keyword>
<gene>
    <name evidence="1" type="ORF">FA707_02665</name>
</gene>
<name>A0A4D7CPD0_9ENTE</name>